<keyword evidence="3" id="KW-0804">Transcription</keyword>
<feature type="domain" description="Transcription factor IIIC subunit Tfc1/Sfc1 triple barrel" evidence="7">
    <location>
        <begin position="1"/>
        <end position="141"/>
    </location>
</feature>
<dbReference type="GO" id="GO:0000127">
    <property type="term" value="C:transcription factor TFIIIC complex"/>
    <property type="evidence" value="ECO:0007669"/>
    <property type="project" value="InterPro"/>
</dbReference>
<comment type="subcellular location">
    <subcellularLocation>
        <location evidence="1">Nucleus</location>
    </subcellularLocation>
</comment>
<evidence type="ECO:0000256" key="5">
    <source>
        <dbReference type="SAM" id="MobiDB-lite"/>
    </source>
</evidence>
<dbReference type="Pfam" id="PF09734">
    <property type="entry name" value="Tau95"/>
    <property type="match status" value="1"/>
</dbReference>
<dbReference type="PANTHER" id="PTHR13230">
    <property type="entry name" value="GENERAL TRANSCRIPTION FACTOR IIIC, POLYPEPTIDE 5"/>
    <property type="match status" value="1"/>
</dbReference>
<protein>
    <submittedName>
        <fullName evidence="8">Putative transcription factor tau subunit sfc1 protein</fullName>
    </submittedName>
</protein>
<evidence type="ECO:0000313" key="8">
    <source>
        <dbReference type="EMBL" id="EOO01481.1"/>
    </source>
</evidence>
<sequence>MIVKDVDKAIKTFGNNPAFSHLVDPDKPQVVIPLYLRYDNPASRPVASHYAASHNILLKITVPTRTGRKRKRGSDEPFQGDTDMQISTTPTDGSPNICSNSQLDDPKLLRRKLEDNVGRYQVEPVGVIKHTHRYRGMADFSNSIQESPFMTKFIDKALSGEVAKLREFTLDPGTARPPRVEIIAPPTFTHMTLPFSYNYTQNSFTRVVDGVDGTQKVVNVTTRAKNAGFFIQATDPSPGGPRTQPNMKQGVLATIIRELEKAMEERPIWTRRSIINRLASVLQDPSNGISSRSISSSSIRHGIQYVGYQFKGGPWRDAVVKYGVDPRSDPKYRQYQTLIFRLRRVPLGAMGTTWQSIRKKDVAMLSRPIMEAGNESHVFDGVHFSDDGKVWQVCDVTDPLLARLLAEAPMRPTCDEENSGWYHRGSWAKIKAIMKCKMRAIQFNRDIPDSDFDQAVRMRDETPDIEAGSKTVGIPVPDLKLKPEELEQIRGKRYKPVGRDRSNKRATFHLPYGPGSKQPTAKPTGDAEATETPDTGISTPIPAEEIPDASTTAEQIAGNRTAAGPSKQEQVDEDEGEDDDSGDSSSSESDETGSEDEEDEDEDEDDETGFPERFGPEEYDEEERGFSSNEDDQDV</sequence>
<feature type="compositionally biased region" description="Basic and acidic residues" evidence="5">
    <location>
        <begin position="479"/>
        <end position="490"/>
    </location>
</feature>
<dbReference type="PANTHER" id="PTHR13230:SF5">
    <property type="entry name" value="GENERAL TRANSCRIPTION FACTOR 3C POLYPEPTIDE 5"/>
    <property type="match status" value="1"/>
</dbReference>
<dbReference type="InterPro" id="IPR040454">
    <property type="entry name" value="TF_IIIC_Tfc1/Sfc1"/>
</dbReference>
<dbReference type="HOGENOM" id="CLU_016809_2_1_1"/>
<dbReference type="Proteomes" id="UP000014074">
    <property type="component" value="Unassembled WGS sequence"/>
</dbReference>
<reference evidence="9" key="1">
    <citation type="journal article" date="2013" name="Genome Announc.">
        <title>Draft genome sequence of the ascomycete Phaeoacremonium aleophilum strain UCR-PA7, a causal agent of the esca disease complex in grapevines.</title>
        <authorList>
            <person name="Blanco-Ulate B."/>
            <person name="Rolshausen P."/>
            <person name="Cantu D."/>
        </authorList>
    </citation>
    <scope>NUCLEOTIDE SEQUENCE [LARGE SCALE GENOMIC DNA]</scope>
    <source>
        <strain evidence="9">UCR-PA7</strain>
    </source>
</reference>
<dbReference type="GO" id="GO:0001003">
    <property type="term" value="F:RNA polymerase III type 2 promoter sequence-specific DNA binding"/>
    <property type="evidence" value="ECO:0007669"/>
    <property type="project" value="TreeGrafter"/>
</dbReference>
<evidence type="ECO:0000259" key="7">
    <source>
        <dbReference type="Pfam" id="PF17682"/>
    </source>
</evidence>
<dbReference type="AlphaFoldDB" id="R8BQ50"/>
<evidence type="ECO:0000256" key="2">
    <source>
        <dbReference type="ARBA" id="ARBA00023125"/>
    </source>
</evidence>
<feature type="compositionally biased region" description="Acidic residues" evidence="5">
    <location>
        <begin position="571"/>
        <end position="609"/>
    </location>
</feature>
<evidence type="ECO:0000259" key="6">
    <source>
        <dbReference type="Pfam" id="PF09734"/>
    </source>
</evidence>
<evidence type="ECO:0000256" key="1">
    <source>
        <dbReference type="ARBA" id="ARBA00004123"/>
    </source>
</evidence>
<keyword evidence="2" id="KW-0238">DNA-binding</keyword>
<evidence type="ECO:0000313" key="9">
    <source>
        <dbReference type="Proteomes" id="UP000014074"/>
    </source>
</evidence>
<dbReference type="GO" id="GO:0006384">
    <property type="term" value="P:transcription initiation at RNA polymerase III promoter"/>
    <property type="evidence" value="ECO:0007669"/>
    <property type="project" value="InterPro"/>
</dbReference>
<dbReference type="InterPro" id="IPR019136">
    <property type="entry name" value="TF_IIIC_su-5_HTH"/>
</dbReference>
<dbReference type="GeneID" id="19323341"/>
<gene>
    <name evidence="8" type="ORF">UCRPA7_3031</name>
</gene>
<dbReference type="KEGG" id="tmn:UCRPA7_3031"/>
<keyword evidence="4" id="KW-0539">Nucleus</keyword>
<dbReference type="eggNOG" id="KOG2473">
    <property type="taxonomic scope" value="Eukaryota"/>
</dbReference>
<dbReference type="InterPro" id="IPR041499">
    <property type="entry name" value="Tfc1/Sfc1_N"/>
</dbReference>
<dbReference type="EMBL" id="KB932993">
    <property type="protein sequence ID" value="EOO01481.1"/>
    <property type="molecule type" value="Genomic_DNA"/>
</dbReference>
<organism evidence="8 9">
    <name type="scientific">Phaeoacremonium minimum (strain UCR-PA7)</name>
    <name type="common">Esca disease fungus</name>
    <name type="synonym">Togninia minima</name>
    <dbReference type="NCBI Taxonomy" id="1286976"/>
    <lineage>
        <taxon>Eukaryota</taxon>
        <taxon>Fungi</taxon>
        <taxon>Dikarya</taxon>
        <taxon>Ascomycota</taxon>
        <taxon>Pezizomycotina</taxon>
        <taxon>Sordariomycetes</taxon>
        <taxon>Sordariomycetidae</taxon>
        <taxon>Togniniales</taxon>
        <taxon>Togniniaceae</taxon>
        <taxon>Phaeoacremonium</taxon>
    </lineage>
</organism>
<feature type="compositionally biased region" description="Acidic residues" evidence="5">
    <location>
        <begin position="617"/>
        <end position="635"/>
    </location>
</feature>
<evidence type="ECO:0000256" key="4">
    <source>
        <dbReference type="ARBA" id="ARBA00023242"/>
    </source>
</evidence>
<dbReference type="Pfam" id="PF17682">
    <property type="entry name" value="Tau95_N"/>
    <property type="match status" value="1"/>
</dbReference>
<feature type="region of interest" description="Disordered" evidence="5">
    <location>
        <begin position="63"/>
        <end position="103"/>
    </location>
</feature>
<proteinExistence type="predicted"/>
<dbReference type="InterPro" id="IPR042536">
    <property type="entry name" value="TFIIIC_tauA_Sfc1"/>
</dbReference>
<accession>R8BQ50</accession>
<dbReference type="GO" id="GO:0005634">
    <property type="term" value="C:nucleus"/>
    <property type="evidence" value="ECO:0007669"/>
    <property type="project" value="UniProtKB-SubCell"/>
</dbReference>
<evidence type="ECO:0000256" key="3">
    <source>
        <dbReference type="ARBA" id="ARBA00023163"/>
    </source>
</evidence>
<feature type="compositionally biased region" description="Polar residues" evidence="5">
    <location>
        <begin position="82"/>
        <end position="103"/>
    </location>
</feature>
<dbReference type="Gene3D" id="3.30.200.160">
    <property type="entry name" value="TFIIIC, subcomplex tauA, subunit Sfc1, barrel domain"/>
    <property type="match status" value="1"/>
</dbReference>
<name>R8BQ50_PHAM7</name>
<dbReference type="OrthoDB" id="5598268at2759"/>
<keyword evidence="9" id="KW-1185">Reference proteome</keyword>
<dbReference type="GO" id="GO:0001002">
    <property type="term" value="F:RNA polymerase III type 1 promoter sequence-specific DNA binding"/>
    <property type="evidence" value="ECO:0007669"/>
    <property type="project" value="TreeGrafter"/>
</dbReference>
<feature type="region of interest" description="Disordered" evidence="5">
    <location>
        <begin position="461"/>
        <end position="635"/>
    </location>
</feature>
<dbReference type="RefSeq" id="XP_007913797.1">
    <property type="nucleotide sequence ID" value="XM_007915606.1"/>
</dbReference>
<feature type="domain" description="Transcription factor IIIC subunit 5 HTH" evidence="6">
    <location>
        <begin position="182"/>
        <end position="341"/>
    </location>
</feature>